<dbReference type="OrthoDB" id="2532734at2759"/>
<sequence>MNSNELNIQSHLASSGAHSDSKPREGGGLQGQQPLEGLKSKGPFGPENSALQSLGEPLSQEELKKRSEELNRG</sequence>
<gene>
    <name evidence="2" type="ORF">BOTBODRAFT_190370</name>
</gene>
<feature type="compositionally biased region" description="Polar residues" evidence="1">
    <location>
        <begin position="1"/>
        <end position="18"/>
    </location>
</feature>
<evidence type="ECO:0000256" key="1">
    <source>
        <dbReference type="SAM" id="MobiDB-lite"/>
    </source>
</evidence>
<reference evidence="3" key="1">
    <citation type="journal article" date="2014" name="Proc. Natl. Acad. Sci. U.S.A.">
        <title>Extensive sampling of basidiomycete genomes demonstrates inadequacy of the white-rot/brown-rot paradigm for wood decay fungi.</title>
        <authorList>
            <person name="Riley R."/>
            <person name="Salamov A.A."/>
            <person name="Brown D.W."/>
            <person name="Nagy L.G."/>
            <person name="Floudas D."/>
            <person name="Held B.W."/>
            <person name="Levasseur A."/>
            <person name="Lombard V."/>
            <person name="Morin E."/>
            <person name="Otillar R."/>
            <person name="Lindquist E.A."/>
            <person name="Sun H."/>
            <person name="LaButti K.M."/>
            <person name="Schmutz J."/>
            <person name="Jabbour D."/>
            <person name="Luo H."/>
            <person name="Baker S.E."/>
            <person name="Pisabarro A.G."/>
            <person name="Walton J.D."/>
            <person name="Blanchette R.A."/>
            <person name="Henrissat B."/>
            <person name="Martin F."/>
            <person name="Cullen D."/>
            <person name="Hibbett D.S."/>
            <person name="Grigoriev I.V."/>
        </authorList>
    </citation>
    <scope>NUCLEOTIDE SEQUENCE [LARGE SCALE GENOMIC DNA]</scope>
    <source>
        <strain evidence="3">FD-172 SS1</strain>
    </source>
</reference>
<keyword evidence="3" id="KW-1185">Reference proteome</keyword>
<evidence type="ECO:0000313" key="2">
    <source>
        <dbReference type="EMBL" id="KDQ10736.1"/>
    </source>
</evidence>
<accession>A0A067MGM8</accession>
<proteinExistence type="predicted"/>
<dbReference type="EMBL" id="KL198065">
    <property type="protein sequence ID" value="KDQ10736.1"/>
    <property type="molecule type" value="Genomic_DNA"/>
</dbReference>
<feature type="region of interest" description="Disordered" evidence="1">
    <location>
        <begin position="1"/>
        <end position="73"/>
    </location>
</feature>
<protein>
    <submittedName>
        <fullName evidence="2">Uncharacterized protein</fullName>
    </submittedName>
</protein>
<dbReference type="Proteomes" id="UP000027195">
    <property type="component" value="Unassembled WGS sequence"/>
</dbReference>
<organism evidence="2 3">
    <name type="scientific">Botryobasidium botryosum (strain FD-172 SS1)</name>
    <dbReference type="NCBI Taxonomy" id="930990"/>
    <lineage>
        <taxon>Eukaryota</taxon>
        <taxon>Fungi</taxon>
        <taxon>Dikarya</taxon>
        <taxon>Basidiomycota</taxon>
        <taxon>Agaricomycotina</taxon>
        <taxon>Agaricomycetes</taxon>
        <taxon>Cantharellales</taxon>
        <taxon>Botryobasidiaceae</taxon>
        <taxon>Botryobasidium</taxon>
    </lineage>
</organism>
<evidence type="ECO:0000313" key="3">
    <source>
        <dbReference type="Proteomes" id="UP000027195"/>
    </source>
</evidence>
<dbReference type="HOGENOM" id="CLU_152691_1_0_1"/>
<name>A0A067MGM8_BOTB1</name>
<dbReference type="AlphaFoldDB" id="A0A067MGM8"/>
<dbReference type="InParanoid" id="A0A067MGM8"/>
<feature type="compositionally biased region" description="Basic and acidic residues" evidence="1">
    <location>
        <begin position="61"/>
        <end position="73"/>
    </location>
</feature>